<feature type="compositionally biased region" description="Polar residues" evidence="7">
    <location>
        <begin position="1"/>
        <end position="41"/>
    </location>
</feature>
<name>A0A0F7SV20_PHARH</name>
<keyword evidence="8" id="KW-0396">Initiation factor</keyword>
<evidence type="ECO:0000256" key="2">
    <source>
        <dbReference type="ARBA" id="ARBA00023015"/>
    </source>
</evidence>
<dbReference type="GO" id="GO:1990841">
    <property type="term" value="F:promoter-specific chromatin binding"/>
    <property type="evidence" value="ECO:0007669"/>
    <property type="project" value="TreeGrafter"/>
</dbReference>
<sequence>MQPQSAAPSNTAGPSSLKQEILPQSSASTNSPKTITPSALNSTQVAGASSTSTSALGQAQKTMSTAETPNLQPGPSRREEELARKDRTLTEFMTMLDDYEPLIPEEITQYFLQKAGFESADPRLTRLFSLTTQKLLSDISTDAYHYARIRTNAQPGGRGRPAGAAQQQKDKNRTVLTMDDLSASLAERGVHLKKPDYFQ</sequence>
<dbReference type="PRINTS" id="PR01443">
    <property type="entry name" value="TFIID30KDSUB"/>
</dbReference>
<keyword evidence="4 6" id="KW-0539">Nucleus</keyword>
<dbReference type="GO" id="GO:0016251">
    <property type="term" value="F:RNA polymerase II general transcription initiation factor activity"/>
    <property type="evidence" value="ECO:0007669"/>
    <property type="project" value="TreeGrafter"/>
</dbReference>
<dbReference type="PANTHER" id="PTHR21242">
    <property type="entry name" value="TRANSCRIPTION INITIATION FACTOR TFIID SUBUNIT 10"/>
    <property type="match status" value="1"/>
</dbReference>
<feature type="compositionally biased region" description="Low complexity" evidence="7">
    <location>
        <begin position="42"/>
        <end position="60"/>
    </location>
</feature>
<dbReference type="GO" id="GO:0003743">
    <property type="term" value="F:translation initiation factor activity"/>
    <property type="evidence" value="ECO:0007669"/>
    <property type="project" value="UniProtKB-KW"/>
</dbReference>
<evidence type="ECO:0000256" key="1">
    <source>
        <dbReference type="ARBA" id="ARBA00004123"/>
    </source>
</evidence>
<keyword evidence="2 6" id="KW-0805">Transcription regulation</keyword>
<dbReference type="CDD" id="cd07982">
    <property type="entry name" value="HFD_TAF10"/>
    <property type="match status" value="1"/>
</dbReference>
<dbReference type="GO" id="GO:0006367">
    <property type="term" value="P:transcription initiation at RNA polymerase II promoter"/>
    <property type="evidence" value="ECO:0007669"/>
    <property type="project" value="TreeGrafter"/>
</dbReference>
<comment type="similarity">
    <text evidence="5 6">Belongs to the TAF10 family.</text>
</comment>
<protein>
    <recommendedName>
        <fullName evidence="6">Transcription initiation factor TFIID subunit 10</fullName>
    </recommendedName>
</protein>
<evidence type="ECO:0000313" key="8">
    <source>
        <dbReference type="EMBL" id="CED84594.1"/>
    </source>
</evidence>
<dbReference type="AlphaFoldDB" id="A0A0F7SV20"/>
<feature type="region of interest" description="Disordered" evidence="7">
    <location>
        <begin position="152"/>
        <end position="173"/>
    </location>
</feature>
<dbReference type="EMBL" id="LN483166">
    <property type="protein sequence ID" value="CED84594.1"/>
    <property type="molecule type" value="Genomic_DNA"/>
</dbReference>
<evidence type="ECO:0000256" key="5">
    <source>
        <dbReference type="ARBA" id="ARBA00025730"/>
    </source>
</evidence>
<dbReference type="PIRSF" id="PIRSF017246">
    <property type="entry name" value="TFIID_TAF10"/>
    <property type="match status" value="1"/>
</dbReference>
<keyword evidence="8" id="KW-0648">Protein biosynthesis</keyword>
<evidence type="ECO:0000256" key="6">
    <source>
        <dbReference type="PIRNR" id="PIRNR017246"/>
    </source>
</evidence>
<dbReference type="GO" id="GO:0000124">
    <property type="term" value="C:SAGA complex"/>
    <property type="evidence" value="ECO:0007669"/>
    <property type="project" value="TreeGrafter"/>
</dbReference>
<keyword evidence="3 6" id="KW-0804">Transcription</keyword>
<evidence type="ECO:0000256" key="3">
    <source>
        <dbReference type="ARBA" id="ARBA00023163"/>
    </source>
</evidence>
<evidence type="ECO:0000256" key="4">
    <source>
        <dbReference type="ARBA" id="ARBA00023242"/>
    </source>
</evidence>
<dbReference type="PANTHER" id="PTHR21242:SF0">
    <property type="entry name" value="TRANSCRIPTION INITIATION FACTOR TFIID SUBUNIT 10"/>
    <property type="match status" value="1"/>
</dbReference>
<dbReference type="GO" id="GO:0005669">
    <property type="term" value="C:transcription factor TFIID complex"/>
    <property type="evidence" value="ECO:0007669"/>
    <property type="project" value="TreeGrafter"/>
</dbReference>
<keyword evidence="8" id="KW-0808">Transferase</keyword>
<comment type="subcellular location">
    <subcellularLocation>
        <location evidence="1 6">Nucleus</location>
    </subcellularLocation>
</comment>
<dbReference type="Pfam" id="PF03540">
    <property type="entry name" value="TAF10"/>
    <property type="match status" value="1"/>
</dbReference>
<feature type="compositionally biased region" description="Polar residues" evidence="7">
    <location>
        <begin position="61"/>
        <end position="73"/>
    </location>
</feature>
<feature type="region of interest" description="Disordered" evidence="7">
    <location>
        <begin position="1"/>
        <end position="81"/>
    </location>
</feature>
<evidence type="ECO:0000256" key="7">
    <source>
        <dbReference type="SAM" id="MobiDB-lite"/>
    </source>
</evidence>
<comment type="function">
    <text evidence="6">Functions as a component of both the DNA-binding general transcription initiation factor complex TFIID and the transcription coactivator SAGA complex. Binding of TFIID to a promoter (with or without TATA element) is the initial step in pre-initiation complex (PIC) formation. TFIID plays a key role in the regulation of gene expression by RNA polymerase II through different activities such as transcription activator interaction, core promoter recognition and selectivity, TFIIA and TFIIB interaction, chromatin modification (histone acetylation by TAF1), facilitation of DNA opening and initiation of transcription. SAGA acts as a general cofactor required for essentially all RNA polymerase II transcription. At the promoters, SAGA is required for transcription pre-initiation complex (PIC) recruitment. It influences RNA polymerase II transcriptional activity through different activities such as TBP interaction (via core/TAF module) and promoter selectivity, interaction with transcription activators (via Tra1/SPT module), and chromatin modification through histone acetylation (via HAT module) and deubiquitination (via DUB module). SAGA preferentially acetylates histones H3 (to form H3K9ac, H3K14ac, H3K18ac and H3K23ac) and H2B and deubiquitinates histone H2B. SAGA interacts with DNA via upstream activating sequences (UASs).</text>
</comment>
<organism evidence="8">
    <name type="scientific">Phaffia rhodozyma</name>
    <name type="common">Yeast</name>
    <name type="synonym">Xanthophyllomyces dendrorhous</name>
    <dbReference type="NCBI Taxonomy" id="264483"/>
    <lineage>
        <taxon>Eukaryota</taxon>
        <taxon>Fungi</taxon>
        <taxon>Dikarya</taxon>
        <taxon>Basidiomycota</taxon>
        <taxon>Agaricomycotina</taxon>
        <taxon>Tremellomycetes</taxon>
        <taxon>Cystofilobasidiales</taxon>
        <taxon>Mrakiaceae</taxon>
        <taxon>Phaffia</taxon>
    </lineage>
</organism>
<reference evidence="8" key="1">
    <citation type="submission" date="2014-08" db="EMBL/GenBank/DDBJ databases">
        <authorList>
            <person name="Sharma Rahul"/>
            <person name="Thines Marco"/>
        </authorList>
    </citation>
    <scope>NUCLEOTIDE SEQUENCE</scope>
</reference>
<proteinExistence type="inferred from homology"/>
<accession>A0A0F7SV20</accession>
<dbReference type="GO" id="GO:0016740">
    <property type="term" value="F:transferase activity"/>
    <property type="evidence" value="ECO:0007669"/>
    <property type="project" value="UniProtKB-KW"/>
</dbReference>
<dbReference type="InterPro" id="IPR003923">
    <property type="entry name" value="TAF10"/>
</dbReference>